<evidence type="ECO:0000313" key="17">
    <source>
        <dbReference type="Proteomes" id="UP001059596"/>
    </source>
</evidence>
<dbReference type="GO" id="GO:0051539">
    <property type="term" value="F:4 iron, 4 sulfur cluster binding"/>
    <property type="evidence" value="ECO:0007669"/>
    <property type="project" value="UniProtKB-KW"/>
</dbReference>
<feature type="transmembrane region" description="Helical" evidence="14">
    <location>
        <begin position="1364"/>
        <end position="1384"/>
    </location>
</feature>
<keyword evidence="10" id="KW-0406">Ion transport</keyword>
<keyword evidence="5 14" id="KW-0812">Transmembrane</keyword>
<dbReference type="Gene3D" id="3.10.20.600">
    <property type="match status" value="1"/>
</dbReference>
<dbReference type="InterPro" id="IPR019575">
    <property type="entry name" value="Nuop51_4Fe4S-bd"/>
</dbReference>
<comment type="similarity">
    <text evidence="2">Belongs to the complex I 51 kDa subunit family.</text>
</comment>
<keyword evidence="17" id="KW-1185">Reference proteome</keyword>
<dbReference type="Pfam" id="PF01512">
    <property type="entry name" value="Complex1_51K"/>
    <property type="match status" value="1"/>
</dbReference>
<dbReference type="GO" id="GO:0046872">
    <property type="term" value="F:metal ion binding"/>
    <property type="evidence" value="ECO:0007669"/>
    <property type="project" value="UniProtKB-KW"/>
</dbReference>
<feature type="region of interest" description="Disordered" evidence="13">
    <location>
        <begin position="2018"/>
        <end position="2047"/>
    </location>
</feature>
<keyword evidence="3" id="KW-0813">Transport</keyword>
<dbReference type="SMART" id="SM00928">
    <property type="entry name" value="NADH_4Fe-4S"/>
    <property type="match status" value="1"/>
</dbReference>
<feature type="domain" description="NADH-ubiquinone oxidoreductase 51kDa subunit iron-sulphur binding" evidence="15">
    <location>
        <begin position="239"/>
        <end position="284"/>
    </location>
</feature>
<dbReference type="Proteomes" id="UP001059596">
    <property type="component" value="Unassembled WGS sequence"/>
</dbReference>
<dbReference type="InterPro" id="IPR032415">
    <property type="entry name" value="TRPM_tetra"/>
</dbReference>
<feature type="non-terminal residue" evidence="16">
    <location>
        <position position="2227"/>
    </location>
</feature>
<keyword evidence="9" id="KW-0411">Iron-sulfur</keyword>
<dbReference type="Gene3D" id="1.20.5.1010">
    <property type="entry name" value="TRPM, tetramerisation domain"/>
    <property type="match status" value="1"/>
</dbReference>
<proteinExistence type="inferred from homology"/>
<feature type="region of interest" description="Disordered" evidence="13">
    <location>
        <begin position="2163"/>
        <end position="2227"/>
    </location>
</feature>
<dbReference type="Pfam" id="PF16519">
    <property type="entry name" value="TRPM_tetra"/>
    <property type="match status" value="1"/>
</dbReference>
<accession>A0A9P9YNS8</accession>
<dbReference type="InterPro" id="IPR037225">
    <property type="entry name" value="Nuo51_FMN-bd_sf"/>
</dbReference>
<feature type="compositionally biased region" description="Low complexity" evidence="13">
    <location>
        <begin position="2168"/>
        <end position="2186"/>
    </location>
</feature>
<dbReference type="InterPro" id="IPR037207">
    <property type="entry name" value="Nuop51_4Fe4S-bd_sf"/>
</dbReference>
<evidence type="ECO:0000256" key="6">
    <source>
        <dbReference type="ARBA" id="ARBA00022723"/>
    </source>
</evidence>
<keyword evidence="8" id="KW-0408">Iron</keyword>
<evidence type="ECO:0000256" key="2">
    <source>
        <dbReference type="ARBA" id="ARBA00007523"/>
    </source>
</evidence>
<keyword evidence="7 14" id="KW-1133">Transmembrane helix</keyword>
<organism evidence="16 17">
    <name type="scientific">Drosophila gunungcola</name>
    <name type="common">fruit fly</name>
    <dbReference type="NCBI Taxonomy" id="103775"/>
    <lineage>
        <taxon>Eukaryota</taxon>
        <taxon>Metazoa</taxon>
        <taxon>Ecdysozoa</taxon>
        <taxon>Arthropoda</taxon>
        <taxon>Hexapoda</taxon>
        <taxon>Insecta</taxon>
        <taxon>Pterygota</taxon>
        <taxon>Neoptera</taxon>
        <taxon>Endopterygota</taxon>
        <taxon>Diptera</taxon>
        <taxon>Brachycera</taxon>
        <taxon>Muscomorpha</taxon>
        <taxon>Ephydroidea</taxon>
        <taxon>Drosophilidae</taxon>
        <taxon>Drosophila</taxon>
        <taxon>Sophophora</taxon>
    </lineage>
</organism>
<dbReference type="GO" id="GO:0005261">
    <property type="term" value="F:monoatomic cation channel activity"/>
    <property type="evidence" value="ECO:0007669"/>
    <property type="project" value="TreeGrafter"/>
</dbReference>
<sequence>VSKSGLRGRGGAGFYAGLKWEFLRQTKSEKVPKVVIVNCAEGEPGTCKDREILRHEPHKLIEGMLLVGVAMGCSRAIACNLHFALAEAYHHGLVGDSACGSGIKFDVMIQRGDRYLCGEETALINCLMGELGRPRRRPPFLTEKGYFGHPCLVINAESIAVNNPCTVEEEMSIPLKDLIERHAGGVKGGWDNLAAVFPGGLSTPLLDPPTAAEVLMDFDCLAAAGSGLGCGSVIDIDPLAVMLRSIQFFEKQTCKQCTYCRDGAIWLPEMFARFVKGQTHPHEIDWTLAIADKIRNSKPICALAYSQVSVAESLNYINHSAPIRRHPQLELHMLGKFTSNHVQVYHQYSRPVPVKKPVKHQPRSWIETNFQKRECIKFIPCPKDDTRCCCGQAQITHQTIPGIESGSPGDLWLPTKHTRPQPTDAYGTIEFQGGAHPTKAQYVRLSFDTRPELLVQLFTKEWNLELPKLLITVQGGKANFDLQAKLKKEIRKGLLKAAKTTGAWIFTGGTNTGVTKQVGDALLLEGQQRTGRVVSIGIAPWGIVERNHELLGHNREVPCHSISSPRSKLAVLNNRHAYFLLVDNGTQAKYGAELILRRKLEKFISNLKLHPFTHSSTPVVCLVIEGGTNTIRAVLEYVTDSPPVPVVVCDGSGRAADLLAFVHKYASDGEEQPVLESMRDYLIGTIQKTFEVGLDQSEKLYQELLQCTRNKNLITVFRIQEKPEGEAQELDQTILTALFKSQHLSPPEQLSLALTWNRVDIARSEIFVYGQEWPNGALDEAMMQALEHDRIDFVKLLLENGVSMKKFLTIPRLEELYNTKHGPANTLGYILRDVRPHIPKGYIYTLHDIGLVINKLMGGAYRSYYTRRKFRPIYAKVMNSYANACRKSSTYQYQRYAGANSLSLVTGLLPFTSEMALFEFPFNELLIWAVLTKRQQMALLMWTHGEEALAKSLVSCKLYKAMAHEAAEDDLDTEIYEEAALLRQGLLDFSYRQDAEKAQRLLTCELHSWSNQSCLSLAVAANHRALLAHPCSQVILADLWMGGLRTRKNTNFKVILGLAMPLYIRQLDFKSKEELQQMPQTEEEHLENQNLDNDDSDRSQPDAEVSLTDSDPAQFREFFNLSEYNEVKQHQPLRLKKKFYEFYTAPITKFWADSIAYMFFLIMFSFTVLVKMDKMPRWQEWYSIAYITTLGFEKVREIISSEPVAITHKFSVWAWNMWNPCDGAAIILFVIGLAFRFRENTMDIGRVIYCVDSIYWYLRILNILGVNKYLGPLVTMMGKMVKNMIYFVVLLAVVLMSFGVSRQAILYPNKQPTWSLIKEVTFQPYFMLYGEVFAGDIDPPCGEDPSQPGCVTGHWVTPITMSMYLLIANILLINLLIAVFNNIFNEVNSVSHQVWMFQRFTVVMEYQQKPVLPPPFIALCHFYSLLKYCVRKAKGLEVQRDNGLKLFLEKDDLERLYDFEEECVEGFFHEQEIILNQSTDERVKNTTERVETMSQKIEDINQKENIQTATVQNIEFRLRKMEESSEQILSHLAVIHRFMSTHIAGTDDLRGSTINIPAEMQRMRTISISETEAGGCSGGNGGGGGGGGGGGAMVTTRRRFNRSLTEVRPDAYIFDEGTHFEVVPLPEEPDEVVRKASMQSEADSDIYLPLSQRPSTCETVKRTPYVTVRQDTGASTESKDTLTPMGTNDDDQTLVGGENSDDAAPDISFEAARHRALRQRTVSLCRRNSETYSLTGADMNRSHISLNQLASLSRRQMSLTQSEPDSDKDVPVAQGSIHPGKSVLHAKPSRNILLKLHSEYTSITDELESVCHMIASPTVSLPSQKASLDRPKTEMSRAEAAALLEKKHLKECEENDYKILEGLIESRGSIDASAHGFEIGVSIDYSHRYPLRRETAVELSPSKPSADGDLMGGGGGAAGGGAGDSSDTSGAGSCGAMVVGSSGFQLKNERPWQRNSSMEQQAYPSPLVPTRATSDFLNPPYEGTGRLFKKSSESLQKNSSTETDYSVHPYRFIKQSSNETNTSLTGSYNVDTPSLTAEPSLDAGDSHSATGVSISVGAVGGAATARYQPIRTASVGAADGRRLREESSSSLDLSASGPVTTQAAPAPPARPMQLKKQFSVDQGKPSQPAEPLPEMAEAAGQAVGQAKLISTLKPQPFASKLGMNVLKESSSSTEEGSGGSSAKSSSPALTIPQISTHLVQDEIAKLSSNIKSSTESEKDPPFNETMC</sequence>
<comment type="caution">
    <text evidence="16">The sequence shown here is derived from an EMBL/GenBank/DDBJ whole genome shotgun (WGS) entry which is preliminary data.</text>
</comment>
<dbReference type="SUPFAM" id="SSF142019">
    <property type="entry name" value="Nqo1 FMN-binding domain-like"/>
    <property type="match status" value="1"/>
</dbReference>
<feature type="region of interest" description="Disordered" evidence="13">
    <location>
        <begin position="1076"/>
        <end position="1108"/>
    </location>
</feature>
<dbReference type="Pfam" id="PF25508">
    <property type="entry name" value="TRPM2"/>
    <property type="match status" value="1"/>
</dbReference>
<dbReference type="SUPFAM" id="SSF140490">
    <property type="entry name" value="Nqo1C-terminal domain-like"/>
    <property type="match status" value="1"/>
</dbReference>
<feature type="compositionally biased region" description="Gly residues" evidence="13">
    <location>
        <begin position="1910"/>
        <end position="1923"/>
    </location>
</feature>
<comment type="subcellular location">
    <subcellularLocation>
        <location evidence="1">Membrane</location>
        <topology evidence="1">Multi-pass membrane protein</topology>
    </subcellularLocation>
</comment>
<feature type="region of interest" description="Disordered" evidence="13">
    <location>
        <begin position="1670"/>
        <end position="1693"/>
    </location>
</feature>
<evidence type="ECO:0000256" key="5">
    <source>
        <dbReference type="ARBA" id="ARBA00022692"/>
    </source>
</evidence>
<dbReference type="SUPFAM" id="SSF142984">
    <property type="entry name" value="Nqo1 middle domain-like"/>
    <property type="match status" value="1"/>
</dbReference>
<evidence type="ECO:0000256" key="8">
    <source>
        <dbReference type="ARBA" id="ARBA00023004"/>
    </source>
</evidence>
<dbReference type="PANTHER" id="PTHR13800">
    <property type="entry name" value="TRANSIENT RECEPTOR POTENTIAL CATION CHANNEL, SUBFAMILY M, MEMBER 6"/>
    <property type="match status" value="1"/>
</dbReference>
<dbReference type="InterPro" id="IPR057366">
    <property type="entry name" value="TRPM-like"/>
</dbReference>
<dbReference type="InterPro" id="IPR050927">
    <property type="entry name" value="TRPM"/>
</dbReference>
<evidence type="ECO:0000256" key="1">
    <source>
        <dbReference type="ARBA" id="ARBA00004141"/>
    </source>
</evidence>
<evidence type="ECO:0000256" key="11">
    <source>
        <dbReference type="ARBA" id="ARBA00023136"/>
    </source>
</evidence>
<dbReference type="GO" id="GO:0051262">
    <property type="term" value="P:protein tetramerization"/>
    <property type="evidence" value="ECO:0007669"/>
    <property type="project" value="InterPro"/>
</dbReference>
<dbReference type="GO" id="GO:0005886">
    <property type="term" value="C:plasma membrane"/>
    <property type="evidence" value="ECO:0007669"/>
    <property type="project" value="TreeGrafter"/>
</dbReference>
<feature type="compositionally biased region" description="Polar residues" evidence="13">
    <location>
        <begin position="1993"/>
        <end position="2004"/>
    </location>
</feature>
<feature type="region of interest" description="Disordered" evidence="13">
    <location>
        <begin position="2076"/>
        <end position="2140"/>
    </location>
</feature>
<keyword evidence="12" id="KW-0407">Ion channel</keyword>
<protein>
    <recommendedName>
        <fullName evidence="15">NADH-ubiquinone oxidoreductase 51kDa subunit iron-sulphur binding domain-containing protein</fullName>
    </recommendedName>
</protein>
<gene>
    <name evidence="16" type="ORF">M5D96_007555</name>
</gene>
<evidence type="ECO:0000256" key="10">
    <source>
        <dbReference type="ARBA" id="ARBA00023065"/>
    </source>
</evidence>
<dbReference type="Gene3D" id="1.20.1440.230">
    <property type="entry name" value="NADH-ubiquinone oxidoreductase 51kDa subunit, iron-sulphur binding domain"/>
    <property type="match status" value="1"/>
</dbReference>
<dbReference type="Gene3D" id="3.40.50.11540">
    <property type="entry name" value="NADH-ubiquinone oxidoreductase 51kDa subunit"/>
    <property type="match status" value="1"/>
</dbReference>
<dbReference type="PANTHER" id="PTHR13800:SF1">
    <property type="entry name" value="TRANSIENT RECEPTOR POTENTIAL CATION CHANNEL TRPM"/>
    <property type="match status" value="1"/>
</dbReference>
<feature type="region of interest" description="Disordered" evidence="13">
    <location>
        <begin position="1979"/>
        <end position="2004"/>
    </location>
</feature>
<evidence type="ECO:0000256" key="13">
    <source>
        <dbReference type="SAM" id="MobiDB-lite"/>
    </source>
</evidence>
<feature type="transmembrane region" description="Helical" evidence="14">
    <location>
        <begin position="1284"/>
        <end position="1301"/>
    </location>
</feature>
<evidence type="ECO:0000256" key="7">
    <source>
        <dbReference type="ARBA" id="ARBA00022989"/>
    </source>
</evidence>
<evidence type="ECO:0000259" key="15">
    <source>
        <dbReference type="SMART" id="SM00928"/>
    </source>
</evidence>
<name>A0A9P9YNS8_9MUSC</name>
<evidence type="ECO:0000256" key="9">
    <source>
        <dbReference type="ARBA" id="ARBA00023014"/>
    </source>
</evidence>
<evidence type="ECO:0000313" key="16">
    <source>
        <dbReference type="EMBL" id="KAI8040125.1"/>
    </source>
</evidence>
<feature type="transmembrane region" description="Helical" evidence="14">
    <location>
        <begin position="1150"/>
        <end position="1170"/>
    </location>
</feature>
<dbReference type="GO" id="GO:0030001">
    <property type="term" value="P:metal ion transport"/>
    <property type="evidence" value="ECO:0007669"/>
    <property type="project" value="TreeGrafter"/>
</dbReference>
<keyword evidence="6" id="KW-0479">Metal-binding</keyword>
<dbReference type="Pfam" id="PF18139">
    <property type="entry name" value="LSDAT_euk"/>
    <property type="match status" value="1"/>
</dbReference>
<feature type="region of interest" description="Disordered" evidence="13">
    <location>
        <begin position="1896"/>
        <end position="1932"/>
    </location>
</feature>
<dbReference type="InterPro" id="IPR041491">
    <property type="entry name" value="TRPM_SLOG"/>
</dbReference>
<evidence type="ECO:0000256" key="4">
    <source>
        <dbReference type="ARBA" id="ARBA00022485"/>
    </source>
</evidence>
<dbReference type="Pfam" id="PF10589">
    <property type="entry name" value="NADH_4Fe-4S"/>
    <property type="match status" value="1"/>
</dbReference>
<keyword evidence="11 14" id="KW-0472">Membrane</keyword>
<reference evidence="16" key="1">
    <citation type="journal article" date="2023" name="Genome Biol. Evol.">
        <title>Long-read-based Genome Assembly of Drosophila gunungcola Reveals Fewer Chemosensory Genes in Flower-breeding Species.</title>
        <authorList>
            <person name="Negi A."/>
            <person name="Liao B.Y."/>
            <person name="Yeh S.D."/>
        </authorList>
    </citation>
    <scope>NUCLEOTIDE SEQUENCE</scope>
    <source>
        <strain evidence="16">Sukarami</strain>
    </source>
</reference>
<feature type="compositionally biased region" description="Polar residues" evidence="13">
    <location>
        <begin position="2018"/>
        <end position="2037"/>
    </location>
</feature>
<evidence type="ECO:0000256" key="12">
    <source>
        <dbReference type="ARBA" id="ARBA00023303"/>
    </source>
</evidence>
<dbReference type="InterPro" id="IPR037162">
    <property type="entry name" value="TRPM_tetra_sf"/>
</dbReference>
<evidence type="ECO:0000256" key="3">
    <source>
        <dbReference type="ARBA" id="ARBA00022448"/>
    </source>
</evidence>
<dbReference type="EMBL" id="JAMKOV010000005">
    <property type="protein sequence ID" value="KAI8040125.1"/>
    <property type="molecule type" value="Genomic_DNA"/>
</dbReference>
<feature type="transmembrane region" description="Helical" evidence="14">
    <location>
        <begin position="1217"/>
        <end position="1235"/>
    </location>
</feature>
<dbReference type="InterPro" id="IPR011538">
    <property type="entry name" value="Nuo51_FMN-bd"/>
</dbReference>
<feature type="compositionally biased region" description="Low complexity" evidence="13">
    <location>
        <begin position="2088"/>
        <end position="2097"/>
    </location>
</feature>
<evidence type="ECO:0000256" key="14">
    <source>
        <dbReference type="SAM" id="Phobius"/>
    </source>
</evidence>
<dbReference type="Pfam" id="PF00520">
    <property type="entry name" value="Ion_trans"/>
    <property type="match status" value="1"/>
</dbReference>
<dbReference type="InterPro" id="IPR005821">
    <property type="entry name" value="Ion_trans_dom"/>
</dbReference>
<keyword evidence="4" id="KW-0004">4Fe-4S</keyword>
<feature type="region of interest" description="Disordered" evidence="13">
    <location>
        <begin position="1755"/>
        <end position="1782"/>
    </location>
</feature>